<reference evidence="1" key="1">
    <citation type="submission" date="2022-05" db="EMBL/GenBank/DDBJ databases">
        <authorList>
            <person name="Jo J.-H."/>
            <person name="Im W.-T."/>
        </authorList>
    </citation>
    <scope>NUCLEOTIDE SEQUENCE</scope>
    <source>
        <strain evidence="1">RG327</strain>
    </source>
</reference>
<protein>
    <submittedName>
        <fullName evidence="1">Uncharacterized protein</fullName>
    </submittedName>
</protein>
<dbReference type="EMBL" id="JAMGBC010000001">
    <property type="protein sequence ID" value="MCL6678773.1"/>
    <property type="molecule type" value="Genomic_DNA"/>
</dbReference>
<proteinExistence type="predicted"/>
<keyword evidence="2" id="KW-1185">Reference proteome</keyword>
<dbReference type="RefSeq" id="WP_249867710.1">
    <property type="nucleotide sequence ID" value="NZ_JAMGBC010000001.1"/>
</dbReference>
<evidence type="ECO:0000313" key="2">
    <source>
        <dbReference type="Proteomes" id="UP001165343"/>
    </source>
</evidence>
<sequence length="56" mass="6243">MESNQRYYRRRAYEERIAAQRAVTEAARVWHSKLAEDFATRAAAATGSVANTVAVA</sequence>
<accession>A0ABT0REV3</accession>
<gene>
    <name evidence="1" type="ORF">LZ519_05500</name>
</gene>
<comment type="caution">
    <text evidence="1">The sequence shown here is derived from an EMBL/GenBank/DDBJ whole genome shotgun (WGS) entry which is preliminary data.</text>
</comment>
<organism evidence="1 2">
    <name type="scientific">Sphingomonas anseongensis</name>
    <dbReference type="NCBI Taxonomy" id="2908207"/>
    <lineage>
        <taxon>Bacteria</taxon>
        <taxon>Pseudomonadati</taxon>
        <taxon>Pseudomonadota</taxon>
        <taxon>Alphaproteobacteria</taxon>
        <taxon>Sphingomonadales</taxon>
        <taxon>Sphingomonadaceae</taxon>
        <taxon>Sphingomonas</taxon>
    </lineage>
</organism>
<evidence type="ECO:0000313" key="1">
    <source>
        <dbReference type="EMBL" id="MCL6678773.1"/>
    </source>
</evidence>
<dbReference type="Proteomes" id="UP001165343">
    <property type="component" value="Unassembled WGS sequence"/>
</dbReference>
<name>A0ABT0REV3_9SPHN</name>